<keyword evidence="1" id="KW-0812">Transmembrane</keyword>
<sequence length="399" mass="43532">MTAALDQAVWPEDSSSGVSDSTCYAGILGQCSNCRSDGSCNCARHLNGMSDLLPMDRSEWGEPTLLCPNYEPVLMALNAAVCLLAAIVLMRVMPAIYVQAKRARAQTNCNHPLAPLLVLVSVYVGKTSILLYSALKLGLPDRVVGVDPLISLALTLREASGSMGFEAHLIHVVNVALNSQIRSLGEQRVLDVKARQLRHGIIKAITFSIFGQLPFIQSICAQTGRATSREAQTAFTLAFIACKVLAAAVAAIYLRIETRSLLSSFSDSIEAAQAGFIVASGGRAQESLAAQLRSRSNPDQSTRQQAETASTAHLQALLHELDSLEDAYENVRSKARVVFRSLVFSSCFWLVVAVVPPLWNRISYVIPFLSLLRLYSGRAMVMLYSFKRKPRVVRTMQRV</sequence>
<dbReference type="AlphaFoldDB" id="A0A7S4FBV5"/>
<evidence type="ECO:0000313" key="2">
    <source>
        <dbReference type="EMBL" id="CAE0785298.1"/>
    </source>
</evidence>
<dbReference type="EMBL" id="HBIZ01061190">
    <property type="protein sequence ID" value="CAE0785298.1"/>
    <property type="molecule type" value="Transcribed_RNA"/>
</dbReference>
<feature type="transmembrane region" description="Helical" evidence="1">
    <location>
        <begin position="113"/>
        <end position="135"/>
    </location>
</feature>
<proteinExistence type="predicted"/>
<feature type="transmembrane region" description="Helical" evidence="1">
    <location>
        <begin position="73"/>
        <end position="92"/>
    </location>
</feature>
<accession>A0A7S4FBV5</accession>
<reference evidence="2" key="1">
    <citation type="submission" date="2021-01" db="EMBL/GenBank/DDBJ databases">
        <authorList>
            <person name="Corre E."/>
            <person name="Pelletier E."/>
            <person name="Niang G."/>
            <person name="Scheremetjew M."/>
            <person name="Finn R."/>
            <person name="Kale V."/>
            <person name="Holt S."/>
            <person name="Cochrane G."/>
            <person name="Meng A."/>
            <person name="Brown T."/>
            <person name="Cohen L."/>
        </authorList>
    </citation>
    <scope>NUCLEOTIDE SEQUENCE</scope>
    <source>
        <strain evidence="2">CCMP645</strain>
    </source>
</reference>
<gene>
    <name evidence="2" type="ORF">PCAR00345_LOCUS38006</name>
</gene>
<feature type="transmembrane region" description="Helical" evidence="1">
    <location>
        <begin position="365"/>
        <end position="386"/>
    </location>
</feature>
<keyword evidence="1" id="KW-1133">Transmembrane helix</keyword>
<feature type="transmembrane region" description="Helical" evidence="1">
    <location>
        <begin position="337"/>
        <end position="359"/>
    </location>
</feature>
<organism evidence="2">
    <name type="scientific">Chrysotila carterae</name>
    <name type="common">Marine alga</name>
    <name type="synonym">Syracosphaera carterae</name>
    <dbReference type="NCBI Taxonomy" id="13221"/>
    <lineage>
        <taxon>Eukaryota</taxon>
        <taxon>Haptista</taxon>
        <taxon>Haptophyta</taxon>
        <taxon>Prymnesiophyceae</taxon>
        <taxon>Isochrysidales</taxon>
        <taxon>Isochrysidaceae</taxon>
        <taxon>Chrysotila</taxon>
    </lineage>
</organism>
<evidence type="ECO:0000256" key="1">
    <source>
        <dbReference type="SAM" id="Phobius"/>
    </source>
</evidence>
<feature type="transmembrane region" description="Helical" evidence="1">
    <location>
        <begin position="234"/>
        <end position="254"/>
    </location>
</feature>
<keyword evidence="1" id="KW-0472">Membrane</keyword>
<protein>
    <submittedName>
        <fullName evidence="2">Uncharacterized protein</fullName>
    </submittedName>
</protein>
<name>A0A7S4FBV5_CHRCT</name>